<name>A0AAU9NCG5_9ASTR</name>
<organism evidence="2 3">
    <name type="scientific">Lactuca virosa</name>
    <dbReference type="NCBI Taxonomy" id="75947"/>
    <lineage>
        <taxon>Eukaryota</taxon>
        <taxon>Viridiplantae</taxon>
        <taxon>Streptophyta</taxon>
        <taxon>Embryophyta</taxon>
        <taxon>Tracheophyta</taxon>
        <taxon>Spermatophyta</taxon>
        <taxon>Magnoliopsida</taxon>
        <taxon>eudicotyledons</taxon>
        <taxon>Gunneridae</taxon>
        <taxon>Pentapetalae</taxon>
        <taxon>asterids</taxon>
        <taxon>campanulids</taxon>
        <taxon>Asterales</taxon>
        <taxon>Asteraceae</taxon>
        <taxon>Cichorioideae</taxon>
        <taxon>Cichorieae</taxon>
        <taxon>Lactucinae</taxon>
        <taxon>Lactuca</taxon>
    </lineage>
</organism>
<reference evidence="2 3" key="1">
    <citation type="submission" date="2022-01" db="EMBL/GenBank/DDBJ databases">
        <authorList>
            <person name="Xiong W."/>
            <person name="Schranz E."/>
        </authorList>
    </citation>
    <scope>NUCLEOTIDE SEQUENCE [LARGE SCALE GENOMIC DNA]</scope>
</reference>
<protein>
    <recommendedName>
        <fullName evidence="4">Ubiquitin-like protease family profile domain-containing protein</fullName>
    </recommendedName>
</protein>
<evidence type="ECO:0000313" key="3">
    <source>
        <dbReference type="Proteomes" id="UP001157418"/>
    </source>
</evidence>
<feature type="coiled-coil region" evidence="1">
    <location>
        <begin position="55"/>
        <end position="82"/>
    </location>
</feature>
<proteinExistence type="predicted"/>
<sequence>MTWKTRGNGNDCGIFLMRHIETYKGGLLAQWTCGFKMESAEQVCQLRKLRRRYCLKILLSEVNIMKHEVEQLIDEYQNLCANDRRVLYHEDIINIGAWLAAFGP</sequence>
<evidence type="ECO:0008006" key="4">
    <source>
        <dbReference type="Google" id="ProtNLM"/>
    </source>
</evidence>
<comment type="caution">
    <text evidence="2">The sequence shown here is derived from an EMBL/GenBank/DDBJ whole genome shotgun (WGS) entry which is preliminary data.</text>
</comment>
<dbReference type="AlphaFoldDB" id="A0AAU9NCG5"/>
<dbReference type="EMBL" id="CAKMRJ010004445">
    <property type="protein sequence ID" value="CAH1435948.1"/>
    <property type="molecule type" value="Genomic_DNA"/>
</dbReference>
<evidence type="ECO:0000256" key="1">
    <source>
        <dbReference type="SAM" id="Coils"/>
    </source>
</evidence>
<keyword evidence="3" id="KW-1185">Reference proteome</keyword>
<accession>A0AAU9NCG5</accession>
<keyword evidence="1" id="KW-0175">Coiled coil</keyword>
<dbReference type="Proteomes" id="UP001157418">
    <property type="component" value="Unassembled WGS sequence"/>
</dbReference>
<evidence type="ECO:0000313" key="2">
    <source>
        <dbReference type="EMBL" id="CAH1435948.1"/>
    </source>
</evidence>
<gene>
    <name evidence="2" type="ORF">LVIROSA_LOCUS22345</name>
</gene>